<dbReference type="Pfam" id="PF09954">
    <property type="entry name" value="DUF2188"/>
    <property type="match status" value="1"/>
</dbReference>
<feature type="compositionally biased region" description="Basic and acidic residues" evidence="1">
    <location>
        <begin position="60"/>
        <end position="72"/>
    </location>
</feature>
<dbReference type="AlphaFoldDB" id="A0A445MR96"/>
<evidence type="ECO:0008006" key="3">
    <source>
        <dbReference type="Google" id="ProtNLM"/>
    </source>
</evidence>
<protein>
    <recommendedName>
        <fullName evidence="3">DUF2188 domain-containing protein</fullName>
    </recommendedName>
</protein>
<accession>A0A445MR96</accession>
<feature type="region of interest" description="Disordered" evidence="1">
    <location>
        <begin position="60"/>
        <end position="80"/>
    </location>
</feature>
<evidence type="ECO:0000256" key="1">
    <source>
        <dbReference type="SAM" id="MobiDB-lite"/>
    </source>
</evidence>
<evidence type="ECO:0000313" key="2">
    <source>
        <dbReference type="EMBL" id="SPD71991.1"/>
    </source>
</evidence>
<feature type="region of interest" description="Disordered" evidence="1">
    <location>
        <begin position="1"/>
        <end position="24"/>
    </location>
</feature>
<name>A0A445MR96_9BACT</name>
<organism evidence="2">
    <name type="scientific">uncultured Desulfobacterium sp</name>
    <dbReference type="NCBI Taxonomy" id="201089"/>
    <lineage>
        <taxon>Bacteria</taxon>
        <taxon>Pseudomonadati</taxon>
        <taxon>Thermodesulfobacteriota</taxon>
        <taxon>Desulfobacteria</taxon>
        <taxon>Desulfobacterales</taxon>
        <taxon>Desulfobacteriaceae</taxon>
        <taxon>Desulfobacterium</taxon>
        <taxon>environmental samples</taxon>
    </lineage>
</organism>
<dbReference type="EMBL" id="OJIN01000019">
    <property type="protein sequence ID" value="SPD71991.1"/>
    <property type="molecule type" value="Genomic_DNA"/>
</dbReference>
<proteinExistence type="predicted"/>
<dbReference type="InterPro" id="IPR018691">
    <property type="entry name" value="DUF2188"/>
</dbReference>
<reference evidence="2" key="1">
    <citation type="submission" date="2018-01" db="EMBL/GenBank/DDBJ databases">
        <authorList>
            <person name="Regsiter A."/>
            <person name="William W."/>
        </authorList>
    </citation>
    <scope>NUCLEOTIDE SEQUENCE</scope>
    <source>
        <strain evidence="2">TRIP AH-1</strain>
    </source>
</reference>
<sequence>MTKKSDRRVYHVTPDQNKGWKVKREGAARASDCFENKGDAIQRGKELAKSASEGQIIIHRRDGRIQTEHTYKNDPFPPKG</sequence>
<gene>
    <name evidence="2" type="ORF">PITCH_A1150026</name>
</gene>